<feature type="region of interest" description="Disordered" evidence="2">
    <location>
        <begin position="1"/>
        <end position="50"/>
    </location>
</feature>
<dbReference type="EMBL" id="RRYP01018409">
    <property type="protein sequence ID" value="TNV73651.1"/>
    <property type="molecule type" value="Genomic_DNA"/>
</dbReference>
<evidence type="ECO:0000256" key="2">
    <source>
        <dbReference type="SAM" id="MobiDB-lite"/>
    </source>
</evidence>
<name>A0A8J8NEM1_HALGN</name>
<feature type="coiled-coil region" evidence="1">
    <location>
        <begin position="104"/>
        <end position="134"/>
    </location>
</feature>
<organism evidence="3 4">
    <name type="scientific">Halteria grandinella</name>
    <dbReference type="NCBI Taxonomy" id="5974"/>
    <lineage>
        <taxon>Eukaryota</taxon>
        <taxon>Sar</taxon>
        <taxon>Alveolata</taxon>
        <taxon>Ciliophora</taxon>
        <taxon>Intramacronucleata</taxon>
        <taxon>Spirotrichea</taxon>
        <taxon>Stichotrichia</taxon>
        <taxon>Sporadotrichida</taxon>
        <taxon>Halteriidae</taxon>
        <taxon>Halteria</taxon>
    </lineage>
</organism>
<dbReference type="OrthoDB" id="10571649at2759"/>
<sequence length="441" mass="51528">MDNRRAGGKPTLKSAANVVKGLRVKKTTANSRSRKRKEEPEEIPPPKKRIIIPDRSVLQIRVLSPEHRELKAVVDSEVKSPPQSSRRRMTIQNTFQLIPVEKVAKIEKEDVDERTKLIQDLEEQKQRKLEWRAQFHSLTEVAPKREKSEQQRVKTELIKIVCKEEGDDQIKSRLEKSFWEKLGFQDKKKEDRNLRDAKDKVDTTYRALKETVASSVTLQNKLENSRILIKTQEQKQATLAVSLEECKLCLIDHDEVISRAAEDQRKKQEVNQTRLEAKYEQLEQARMEAARSRQLMMEEEESARMKLEDTTAKLLRIQQKSKDAVNKNKYLRELKEKATTLHEEDVMVSRALARSKPLVTEIMEYFSVKESENNNREERIETLVEALQMAIEECLISEQKFQKAAYYDANKYLPFERTQRSAYTEKVNLIGKQTNQSPSNY</sequence>
<feature type="coiled-coil region" evidence="1">
    <location>
        <begin position="258"/>
        <end position="302"/>
    </location>
</feature>
<keyword evidence="1" id="KW-0175">Coiled coil</keyword>
<protein>
    <submittedName>
        <fullName evidence="3">Uncharacterized protein</fullName>
    </submittedName>
</protein>
<keyword evidence="4" id="KW-1185">Reference proteome</keyword>
<dbReference type="Proteomes" id="UP000785679">
    <property type="component" value="Unassembled WGS sequence"/>
</dbReference>
<dbReference type="AlphaFoldDB" id="A0A8J8NEM1"/>
<evidence type="ECO:0000313" key="4">
    <source>
        <dbReference type="Proteomes" id="UP000785679"/>
    </source>
</evidence>
<evidence type="ECO:0000313" key="3">
    <source>
        <dbReference type="EMBL" id="TNV73651.1"/>
    </source>
</evidence>
<accession>A0A8J8NEM1</accession>
<comment type="caution">
    <text evidence="3">The sequence shown here is derived from an EMBL/GenBank/DDBJ whole genome shotgun (WGS) entry which is preliminary data.</text>
</comment>
<reference evidence="3" key="1">
    <citation type="submission" date="2019-06" db="EMBL/GenBank/DDBJ databases">
        <authorList>
            <person name="Zheng W."/>
        </authorList>
    </citation>
    <scope>NUCLEOTIDE SEQUENCE</scope>
    <source>
        <strain evidence="3">QDHG01</strain>
    </source>
</reference>
<proteinExistence type="predicted"/>
<gene>
    <name evidence="3" type="ORF">FGO68_gene7317</name>
</gene>
<evidence type="ECO:0000256" key="1">
    <source>
        <dbReference type="SAM" id="Coils"/>
    </source>
</evidence>